<gene>
    <name evidence="1" type="ORF">BINO364_LOCUS8177</name>
</gene>
<protein>
    <submittedName>
        <fullName evidence="1">Uncharacterized protein</fullName>
    </submittedName>
</protein>
<keyword evidence="2" id="KW-1185">Reference proteome</keyword>
<feature type="non-terminal residue" evidence="1">
    <location>
        <position position="93"/>
    </location>
</feature>
<dbReference type="AlphaFoldDB" id="A0A8J9VGL3"/>
<sequence length="93" mass="9738">MVFVCSSGRVAVLHGRGVGHGHAHDVAGAHAGLHGLLAARASLRPAAAALRRLHGVRPHAPGPVALGHTTWTDPESCSFHKIAITIKRYRDSS</sequence>
<reference evidence="1" key="1">
    <citation type="submission" date="2021-12" db="EMBL/GenBank/DDBJ databases">
        <authorList>
            <person name="Martin H S."/>
        </authorList>
    </citation>
    <scope>NUCLEOTIDE SEQUENCE</scope>
</reference>
<dbReference type="Proteomes" id="UP000838878">
    <property type="component" value="Chromosome 3"/>
</dbReference>
<organism evidence="1 2">
    <name type="scientific">Brenthis ino</name>
    <name type="common">lesser marbled fritillary</name>
    <dbReference type="NCBI Taxonomy" id="405034"/>
    <lineage>
        <taxon>Eukaryota</taxon>
        <taxon>Metazoa</taxon>
        <taxon>Ecdysozoa</taxon>
        <taxon>Arthropoda</taxon>
        <taxon>Hexapoda</taxon>
        <taxon>Insecta</taxon>
        <taxon>Pterygota</taxon>
        <taxon>Neoptera</taxon>
        <taxon>Endopterygota</taxon>
        <taxon>Lepidoptera</taxon>
        <taxon>Glossata</taxon>
        <taxon>Ditrysia</taxon>
        <taxon>Papilionoidea</taxon>
        <taxon>Nymphalidae</taxon>
        <taxon>Heliconiinae</taxon>
        <taxon>Argynnini</taxon>
        <taxon>Brenthis</taxon>
    </lineage>
</organism>
<proteinExistence type="predicted"/>
<evidence type="ECO:0000313" key="2">
    <source>
        <dbReference type="Proteomes" id="UP000838878"/>
    </source>
</evidence>
<dbReference type="EMBL" id="OV170223">
    <property type="protein sequence ID" value="CAH0722173.1"/>
    <property type="molecule type" value="Genomic_DNA"/>
</dbReference>
<evidence type="ECO:0000313" key="1">
    <source>
        <dbReference type="EMBL" id="CAH0722173.1"/>
    </source>
</evidence>
<accession>A0A8J9VGL3</accession>
<name>A0A8J9VGL3_9NEOP</name>